<name>A0A0F5FIQ1_9HYPH</name>
<feature type="transmembrane region" description="Helical" evidence="2">
    <location>
        <begin position="31"/>
        <end position="50"/>
    </location>
</feature>
<reference evidence="3 4" key="1">
    <citation type="submission" date="2015-03" db="EMBL/GenBank/DDBJ databases">
        <authorList>
            <person name="Hassan Y."/>
            <person name="Lepp D."/>
            <person name="Li X.-Z."/>
            <person name="Zhou T."/>
        </authorList>
    </citation>
    <scope>NUCLEOTIDE SEQUENCE [LARGE SCALE GENOMIC DNA]</scope>
    <source>
        <strain evidence="3 4">IPL18</strain>
    </source>
</reference>
<dbReference type="AlphaFoldDB" id="A0A0F5FIQ1"/>
<organism evidence="3 4">
    <name type="scientific">Devosia chinhatensis</name>
    <dbReference type="NCBI Taxonomy" id="429727"/>
    <lineage>
        <taxon>Bacteria</taxon>
        <taxon>Pseudomonadati</taxon>
        <taxon>Pseudomonadota</taxon>
        <taxon>Alphaproteobacteria</taxon>
        <taxon>Hyphomicrobiales</taxon>
        <taxon>Devosiaceae</taxon>
        <taxon>Devosia</taxon>
    </lineage>
</organism>
<dbReference type="STRING" id="429727.VE26_01495"/>
<evidence type="ECO:0000313" key="3">
    <source>
        <dbReference type="EMBL" id="KKB08774.1"/>
    </source>
</evidence>
<sequence>MATQTGAHLAPNELTPEQDAAFRRQRRRRSLALAAALALFALTFYVLTIVKMGPALFERAL</sequence>
<dbReference type="RefSeq" id="WP_046103463.1">
    <property type="nucleotide sequence ID" value="NZ_JZEY01000054.1"/>
</dbReference>
<evidence type="ECO:0000256" key="1">
    <source>
        <dbReference type="SAM" id="MobiDB-lite"/>
    </source>
</evidence>
<comment type="caution">
    <text evidence="3">The sequence shown here is derived from an EMBL/GenBank/DDBJ whole genome shotgun (WGS) entry which is preliminary data.</text>
</comment>
<proteinExistence type="predicted"/>
<dbReference type="Proteomes" id="UP000033649">
    <property type="component" value="Unassembled WGS sequence"/>
</dbReference>
<keyword evidence="4" id="KW-1185">Reference proteome</keyword>
<keyword evidence="2" id="KW-0472">Membrane</keyword>
<dbReference type="EMBL" id="JZEY01000054">
    <property type="protein sequence ID" value="KKB08774.1"/>
    <property type="molecule type" value="Genomic_DNA"/>
</dbReference>
<dbReference type="PATRIC" id="fig|429727.3.peg.320"/>
<feature type="region of interest" description="Disordered" evidence="1">
    <location>
        <begin position="1"/>
        <end position="21"/>
    </location>
</feature>
<evidence type="ECO:0000313" key="4">
    <source>
        <dbReference type="Proteomes" id="UP000033649"/>
    </source>
</evidence>
<gene>
    <name evidence="3" type="ORF">VE26_01495</name>
</gene>
<accession>A0A0F5FIQ1</accession>
<evidence type="ECO:0000256" key="2">
    <source>
        <dbReference type="SAM" id="Phobius"/>
    </source>
</evidence>
<keyword evidence="2" id="KW-1133">Transmembrane helix</keyword>
<protein>
    <submittedName>
        <fullName evidence="3">Uncharacterized protein</fullName>
    </submittedName>
</protein>
<keyword evidence="2" id="KW-0812">Transmembrane</keyword>